<feature type="domain" description="Tyr recombinase" evidence="7">
    <location>
        <begin position="133"/>
        <end position="315"/>
    </location>
</feature>
<dbReference type="InterPro" id="IPR004107">
    <property type="entry name" value="Integrase_SAM-like_N"/>
</dbReference>
<name>A0A060N9H8_CLOBO</name>
<evidence type="ECO:0000313" key="9">
    <source>
        <dbReference type="EMBL" id="BAO04854.1"/>
    </source>
</evidence>
<evidence type="ECO:0000256" key="4">
    <source>
        <dbReference type="ARBA" id="ARBA00023125"/>
    </source>
</evidence>
<evidence type="ECO:0000259" key="8">
    <source>
        <dbReference type="PROSITE" id="PS51900"/>
    </source>
</evidence>
<evidence type="ECO:0000256" key="5">
    <source>
        <dbReference type="ARBA" id="ARBA00023172"/>
    </source>
</evidence>
<dbReference type="InterPro" id="IPR050090">
    <property type="entry name" value="Tyrosine_recombinase_XerCD"/>
</dbReference>
<gene>
    <name evidence="9" type="ORF">CBO05P1_135</name>
</gene>
<evidence type="ECO:0000256" key="2">
    <source>
        <dbReference type="ARBA" id="ARBA00008857"/>
    </source>
</evidence>
<keyword evidence="5" id="KW-0233">DNA recombination</keyword>
<feature type="domain" description="Core-binding (CB)" evidence="8">
    <location>
        <begin position="24"/>
        <end position="110"/>
    </location>
</feature>
<evidence type="ECO:0000256" key="1">
    <source>
        <dbReference type="ARBA" id="ARBA00003283"/>
    </source>
</evidence>
<sequence length="319" mass="37894">MANELKRSKRIIIGDDNIQNEINTENLKLLKKYERDMQMRELSNKSIYSYRCDLMAWMRYLVINQFNPIITELNEDDIEEFIFYCKEQGNNTERIKRRMASLSAFYKFLRRKRIIKENPMEFIPRPKKGLPVVVQTFLTKEQYQLMKKKLEEQDDFQLKVYALFSISTMARVNAVSNVTWSQIDFDNRTVDDVLEKEGKIVTLYFSIEVKELLLKLKKEREEKGIECDYVFVTKYDGKIDKVDTNTLTRWAKKIGEMIDVPTLHPHDFRHSGSQLLMLSGMPIESISSLLNHSGLDVTKNHYLKEDKRKMQKEKDKFEI</sequence>
<dbReference type="PANTHER" id="PTHR30349">
    <property type="entry name" value="PHAGE INTEGRASE-RELATED"/>
    <property type="match status" value="1"/>
</dbReference>
<dbReference type="CDD" id="cd00397">
    <property type="entry name" value="DNA_BRE_C"/>
    <property type="match status" value="1"/>
</dbReference>
<dbReference type="EMBL" id="BA000058">
    <property type="protein sequence ID" value="BAO04854.1"/>
    <property type="molecule type" value="Genomic_DNA"/>
</dbReference>
<dbReference type="AlphaFoldDB" id="A0A060N9H8"/>
<dbReference type="InterPro" id="IPR011010">
    <property type="entry name" value="DNA_brk_join_enz"/>
</dbReference>
<comment type="similarity">
    <text evidence="2">Belongs to the 'phage' integrase family.</text>
</comment>
<evidence type="ECO:0000256" key="3">
    <source>
        <dbReference type="ARBA" id="ARBA00022908"/>
    </source>
</evidence>
<dbReference type="PROSITE" id="PS51898">
    <property type="entry name" value="TYR_RECOMBINASE"/>
    <property type="match status" value="1"/>
</dbReference>
<evidence type="ECO:0000259" key="7">
    <source>
        <dbReference type="PROSITE" id="PS51898"/>
    </source>
</evidence>
<keyword evidence="4 6" id="KW-0238">DNA-binding</keyword>
<dbReference type="GO" id="GO:0015074">
    <property type="term" value="P:DNA integration"/>
    <property type="evidence" value="ECO:0007669"/>
    <property type="project" value="UniProtKB-KW"/>
</dbReference>
<dbReference type="PANTHER" id="PTHR30349:SF41">
    <property type="entry name" value="INTEGRASE_RECOMBINASE PROTEIN MJ0367-RELATED"/>
    <property type="match status" value="1"/>
</dbReference>
<dbReference type="GO" id="GO:0006310">
    <property type="term" value="P:DNA recombination"/>
    <property type="evidence" value="ECO:0007669"/>
    <property type="project" value="UniProtKB-KW"/>
</dbReference>
<dbReference type="PROSITE" id="PS51900">
    <property type="entry name" value="CB"/>
    <property type="match status" value="1"/>
</dbReference>
<dbReference type="SUPFAM" id="SSF56349">
    <property type="entry name" value="DNA breaking-rejoining enzymes"/>
    <property type="match status" value="1"/>
</dbReference>
<dbReference type="GO" id="GO:0003677">
    <property type="term" value="F:DNA binding"/>
    <property type="evidence" value="ECO:0007669"/>
    <property type="project" value="UniProtKB-UniRule"/>
</dbReference>
<dbReference type="Proteomes" id="UP000054164">
    <property type="component" value="Unassembled WGS sequence"/>
</dbReference>
<dbReference type="Pfam" id="PF02899">
    <property type="entry name" value="Phage_int_SAM_1"/>
    <property type="match status" value="1"/>
</dbReference>
<dbReference type="Pfam" id="PF00589">
    <property type="entry name" value="Phage_integrase"/>
    <property type="match status" value="1"/>
</dbReference>
<dbReference type="RefSeq" id="WP_030031924.1">
    <property type="nucleotide sequence ID" value="NZ_BA000058.1"/>
</dbReference>
<dbReference type="HOGENOM" id="CLU_871112_0_0_9"/>
<dbReference type="InterPro" id="IPR002104">
    <property type="entry name" value="Integrase_catalytic"/>
</dbReference>
<comment type="function">
    <text evidence="1">Site-specific tyrosine recombinase, which acts by catalyzing the cutting and rejoining of the recombining DNA molecules.</text>
</comment>
<dbReference type="InterPro" id="IPR013762">
    <property type="entry name" value="Integrase-like_cat_sf"/>
</dbReference>
<organism evidence="9">
    <name type="scientific">Clostridium botulinum B str. Osaka05</name>
    <dbReference type="NCBI Taxonomy" id="1407017"/>
    <lineage>
        <taxon>Bacteria</taxon>
        <taxon>Bacillati</taxon>
        <taxon>Bacillota</taxon>
        <taxon>Clostridia</taxon>
        <taxon>Eubacteriales</taxon>
        <taxon>Clostridiaceae</taxon>
        <taxon>Clostridium</taxon>
    </lineage>
</organism>
<evidence type="ECO:0000256" key="6">
    <source>
        <dbReference type="PROSITE-ProRule" id="PRU01248"/>
    </source>
</evidence>
<dbReference type="InterPro" id="IPR044068">
    <property type="entry name" value="CB"/>
</dbReference>
<dbReference type="Gene3D" id="1.10.443.10">
    <property type="entry name" value="Intergrase catalytic core"/>
    <property type="match status" value="1"/>
</dbReference>
<keyword evidence="3" id="KW-0229">DNA integration</keyword>
<dbReference type="InterPro" id="IPR010998">
    <property type="entry name" value="Integrase_recombinase_N"/>
</dbReference>
<accession>A0A060N9H8</accession>
<reference evidence="9" key="1">
    <citation type="submission" date="2013-10" db="EMBL/GenBank/DDBJ databases">
        <title>Draft genome sequence of Clostridium botulinum type B strain Osaka05.</title>
        <authorList>
            <person name="Sakaguchi Y."/>
            <person name="Hosomi K."/>
            <person name="Uchiyama J."/>
            <person name="Ogura Y."/>
            <person name="Sakaguchi M."/>
            <person name="Kohda T."/>
            <person name="Mukamoto M."/>
            <person name="Misawa N."/>
            <person name="Matsuzaki S."/>
            <person name="Hayashi T."/>
            <person name="Kozaki S."/>
        </authorList>
    </citation>
    <scope>NUCLEOTIDE SEQUENCE</scope>
    <source>
        <strain evidence="9">Osaka05</strain>
    </source>
</reference>
<protein>
    <submittedName>
        <fullName evidence="9">XerC/D family recombinase</fullName>
    </submittedName>
</protein>
<dbReference type="Gene3D" id="1.10.150.130">
    <property type="match status" value="1"/>
</dbReference>
<proteinExistence type="inferred from homology"/>